<dbReference type="Gene3D" id="3.40.50.720">
    <property type="entry name" value="NAD(P)-binding Rossmann-like Domain"/>
    <property type="match status" value="2"/>
</dbReference>
<dbReference type="Proteomes" id="UP001590951">
    <property type="component" value="Unassembled WGS sequence"/>
</dbReference>
<sequence>MTPNNFDLITPPDYDAVVVIDTDTPEGTTGTPKSESLPIFRPKQQRADRWEYSGENTRNYVDCLNTADRSGITFHGRVILVIGSGAGSIGGMVLEGLLEGGATVIAATSSFSQKVTEYYRAIYSTDDALPRKDQTWTVSSPFVAISEGDNEINNFDSKSELVHRMMLRNLVRLLGKIKK</sequence>
<dbReference type="EMBL" id="JBHFEH010000059">
    <property type="protein sequence ID" value="KAL2049697.1"/>
    <property type="molecule type" value="Genomic_DNA"/>
</dbReference>
<reference evidence="1 2" key="1">
    <citation type="submission" date="2024-09" db="EMBL/GenBank/DDBJ databases">
        <title>Rethinking Asexuality: The Enigmatic Case of Functional Sexual Genes in Lepraria (Stereocaulaceae).</title>
        <authorList>
            <person name="Doellman M."/>
            <person name="Sun Y."/>
            <person name="Barcenas-Pena A."/>
            <person name="Lumbsch H.T."/>
            <person name="Grewe F."/>
        </authorList>
    </citation>
    <scope>NUCLEOTIDE SEQUENCE [LARGE SCALE GENOMIC DNA]</scope>
    <source>
        <strain evidence="1 2">Grewe 0041</strain>
    </source>
</reference>
<proteinExistence type="predicted"/>
<keyword evidence="2" id="KW-1185">Reference proteome</keyword>
<gene>
    <name evidence="1" type="ORF">ABVK25_010038</name>
</gene>
<protein>
    <submittedName>
        <fullName evidence="1">Uncharacterized protein</fullName>
    </submittedName>
</protein>
<evidence type="ECO:0000313" key="2">
    <source>
        <dbReference type="Proteomes" id="UP001590951"/>
    </source>
</evidence>
<dbReference type="InterPro" id="IPR036291">
    <property type="entry name" value="NAD(P)-bd_dom_sf"/>
</dbReference>
<accession>A0ABR4AXP5</accession>
<evidence type="ECO:0000313" key="1">
    <source>
        <dbReference type="EMBL" id="KAL2049697.1"/>
    </source>
</evidence>
<dbReference type="SUPFAM" id="SSF51735">
    <property type="entry name" value="NAD(P)-binding Rossmann-fold domains"/>
    <property type="match status" value="1"/>
</dbReference>
<name>A0ABR4AXP5_9LECA</name>
<comment type="caution">
    <text evidence="1">The sequence shown here is derived from an EMBL/GenBank/DDBJ whole genome shotgun (WGS) entry which is preliminary data.</text>
</comment>
<organism evidence="1 2">
    <name type="scientific">Lepraria finkii</name>
    <dbReference type="NCBI Taxonomy" id="1340010"/>
    <lineage>
        <taxon>Eukaryota</taxon>
        <taxon>Fungi</taxon>
        <taxon>Dikarya</taxon>
        <taxon>Ascomycota</taxon>
        <taxon>Pezizomycotina</taxon>
        <taxon>Lecanoromycetes</taxon>
        <taxon>OSLEUM clade</taxon>
        <taxon>Lecanoromycetidae</taxon>
        <taxon>Lecanorales</taxon>
        <taxon>Lecanorineae</taxon>
        <taxon>Stereocaulaceae</taxon>
        <taxon>Lepraria</taxon>
    </lineage>
</organism>